<proteinExistence type="predicted"/>
<sequence length="270" mass="31728">MVSVIITTKNEEKNIENCLLSIQGQKFPKSQIEIIVVDNHSTDDTTTITRKYTHQIYQKGPERSAQRNYGARKAKGKYYLYLDADMALSPSVIEECVKKMEKNKEFVALYIPEIIIGEGFWLKARRFERSFYNSTVIDCVRFIRISKFRVIGGFDDAMSGPEDWDFDKRIRLIGKTSIIKAPLYHNETGFSLSEYLSKKSYYSKSLKKYIKKWGRDDPDIRKQLGLWYRYIGVFTERGKWQRSLRHPFLTIKMLILRVLVGIQYIISKIK</sequence>
<protein>
    <recommendedName>
        <fullName evidence="1">Glycosyltransferase 2-like domain-containing protein</fullName>
    </recommendedName>
</protein>
<dbReference type="Proteomes" id="UP000178558">
    <property type="component" value="Unassembled WGS sequence"/>
</dbReference>
<dbReference type="Gene3D" id="3.90.550.10">
    <property type="entry name" value="Spore Coat Polysaccharide Biosynthesis Protein SpsA, Chain A"/>
    <property type="match status" value="1"/>
</dbReference>
<gene>
    <name evidence="2" type="ORF">A3B50_00950</name>
</gene>
<reference evidence="2 3" key="1">
    <citation type="journal article" date="2016" name="Nat. Commun.">
        <title>Thousands of microbial genomes shed light on interconnected biogeochemical processes in an aquifer system.</title>
        <authorList>
            <person name="Anantharaman K."/>
            <person name="Brown C.T."/>
            <person name="Hug L.A."/>
            <person name="Sharon I."/>
            <person name="Castelle C.J."/>
            <person name="Probst A.J."/>
            <person name="Thomas B.C."/>
            <person name="Singh A."/>
            <person name="Wilkins M.J."/>
            <person name="Karaoz U."/>
            <person name="Brodie E.L."/>
            <person name="Williams K.H."/>
            <person name="Hubbard S.S."/>
            <person name="Banfield J.F."/>
        </authorList>
    </citation>
    <scope>NUCLEOTIDE SEQUENCE [LARGE SCALE GENOMIC DNA]</scope>
</reference>
<dbReference type="AlphaFoldDB" id="A0A1F7J5U5"/>
<organism evidence="2 3">
    <name type="scientific">Candidatus Roizmanbacteria bacterium RIFCSPLOWO2_01_FULL_40_42</name>
    <dbReference type="NCBI Taxonomy" id="1802066"/>
    <lineage>
        <taxon>Bacteria</taxon>
        <taxon>Candidatus Roizmaniibacteriota</taxon>
    </lineage>
</organism>
<dbReference type="PANTHER" id="PTHR43630:SF2">
    <property type="entry name" value="GLYCOSYLTRANSFERASE"/>
    <property type="match status" value="1"/>
</dbReference>
<comment type="caution">
    <text evidence="2">The sequence shown here is derived from an EMBL/GenBank/DDBJ whole genome shotgun (WGS) entry which is preliminary data.</text>
</comment>
<evidence type="ECO:0000313" key="2">
    <source>
        <dbReference type="EMBL" id="OGK50973.1"/>
    </source>
</evidence>
<accession>A0A1F7J5U5</accession>
<evidence type="ECO:0000259" key="1">
    <source>
        <dbReference type="Pfam" id="PF00535"/>
    </source>
</evidence>
<dbReference type="Pfam" id="PF00535">
    <property type="entry name" value="Glycos_transf_2"/>
    <property type="match status" value="1"/>
</dbReference>
<dbReference type="InterPro" id="IPR029044">
    <property type="entry name" value="Nucleotide-diphossugar_trans"/>
</dbReference>
<name>A0A1F7J5U5_9BACT</name>
<dbReference type="InterPro" id="IPR001173">
    <property type="entry name" value="Glyco_trans_2-like"/>
</dbReference>
<evidence type="ECO:0000313" key="3">
    <source>
        <dbReference type="Proteomes" id="UP000178558"/>
    </source>
</evidence>
<dbReference type="PANTHER" id="PTHR43630">
    <property type="entry name" value="POLY-BETA-1,6-N-ACETYL-D-GLUCOSAMINE SYNTHASE"/>
    <property type="match status" value="1"/>
</dbReference>
<feature type="domain" description="Glycosyltransferase 2-like" evidence="1">
    <location>
        <begin position="3"/>
        <end position="135"/>
    </location>
</feature>
<dbReference type="SUPFAM" id="SSF53448">
    <property type="entry name" value="Nucleotide-diphospho-sugar transferases"/>
    <property type="match status" value="1"/>
</dbReference>
<dbReference type="EMBL" id="MGAQ01000010">
    <property type="protein sequence ID" value="OGK50973.1"/>
    <property type="molecule type" value="Genomic_DNA"/>
</dbReference>